<reference evidence="2 3" key="1">
    <citation type="submission" date="2022-06" db="EMBL/GenBank/DDBJ databases">
        <title>Isolation of gut microbiota from human fecal samples.</title>
        <authorList>
            <person name="Pamer E.G."/>
            <person name="Barat B."/>
            <person name="Waligurski E."/>
            <person name="Medina S."/>
            <person name="Paddock L."/>
            <person name="Mostad J."/>
        </authorList>
    </citation>
    <scope>NUCLEOTIDE SEQUENCE [LARGE SCALE GENOMIC DNA]</scope>
    <source>
        <strain evidence="2 3">DFI.7.95</strain>
    </source>
</reference>
<dbReference type="EMBL" id="JANGAC010000006">
    <property type="protein sequence ID" value="MCQ4923470.1"/>
    <property type="molecule type" value="Genomic_DNA"/>
</dbReference>
<gene>
    <name evidence="2" type="ORF">NE686_10260</name>
</gene>
<keyword evidence="3" id="KW-1185">Reference proteome</keyword>
<protein>
    <submittedName>
        <fullName evidence="2">DUF2325 domain-containing protein</fullName>
    </submittedName>
</protein>
<comment type="caution">
    <text evidence="2">The sequence shown here is derived from an EMBL/GenBank/DDBJ whole genome shotgun (WGS) entry which is preliminary data.</text>
</comment>
<name>A0ABT1SAH1_9FIRM</name>
<sequence length="96" mass="10999">MCIVLVGGHDRMHDDYREIGDKHGYKMKIFTQMPSRFNKNIGEPQAIVLFTNTVSHKMALTATKEAKRKKIPILRCHTSSKNSLEETLLQLKVKVC</sequence>
<evidence type="ECO:0000313" key="2">
    <source>
        <dbReference type="EMBL" id="MCQ4923470.1"/>
    </source>
</evidence>
<dbReference type="RefSeq" id="WP_094903185.1">
    <property type="nucleotide sequence ID" value="NZ_CP172320.1"/>
</dbReference>
<proteinExistence type="inferred from homology"/>
<comment type="similarity">
    <text evidence="1">Belongs to the UPF0751 family.</text>
</comment>
<dbReference type="Proteomes" id="UP001524478">
    <property type="component" value="Unassembled WGS sequence"/>
</dbReference>
<evidence type="ECO:0000313" key="3">
    <source>
        <dbReference type="Proteomes" id="UP001524478"/>
    </source>
</evidence>
<organism evidence="2 3">
    <name type="scientific">Tissierella carlieri</name>
    <dbReference type="NCBI Taxonomy" id="689904"/>
    <lineage>
        <taxon>Bacteria</taxon>
        <taxon>Bacillati</taxon>
        <taxon>Bacillota</taxon>
        <taxon>Tissierellia</taxon>
        <taxon>Tissierellales</taxon>
        <taxon>Tissierellaceae</taxon>
        <taxon>Tissierella</taxon>
    </lineage>
</organism>
<dbReference type="InterPro" id="IPR016772">
    <property type="entry name" value="UCP020408"/>
</dbReference>
<dbReference type="Pfam" id="PF10087">
    <property type="entry name" value="DUF2325"/>
    <property type="match status" value="1"/>
</dbReference>
<evidence type="ECO:0000256" key="1">
    <source>
        <dbReference type="ARBA" id="ARBA00007189"/>
    </source>
</evidence>
<accession>A0ABT1SAH1</accession>